<dbReference type="EMBL" id="CP059693">
    <property type="protein sequence ID" value="WDE13987.1"/>
    <property type="molecule type" value="Genomic_DNA"/>
</dbReference>
<accession>A0ABY7VLB4</accession>
<name>A0ABY7VLB4_9GAMM</name>
<feature type="compositionally biased region" description="Basic and acidic residues" evidence="1">
    <location>
        <begin position="32"/>
        <end position="44"/>
    </location>
</feature>
<feature type="region of interest" description="Disordered" evidence="1">
    <location>
        <begin position="1"/>
        <end position="101"/>
    </location>
</feature>
<protein>
    <submittedName>
        <fullName evidence="2">Uncharacterized protein</fullName>
    </submittedName>
</protein>
<evidence type="ECO:0000256" key="1">
    <source>
        <dbReference type="SAM" id="MobiDB-lite"/>
    </source>
</evidence>
<sequence length="101" mass="11820">MNYIAQLLPSQRPVKPEHSHKDKKQKNPLPGPDEKAEQENRSQGEPESADIIADLETGSDELFEERRSGDDRRIKNITRGRWLDSREKQDRRKPLDIYVKI</sequence>
<evidence type="ECO:0000313" key="2">
    <source>
        <dbReference type="EMBL" id="WDE13987.1"/>
    </source>
</evidence>
<dbReference type="Proteomes" id="UP001215231">
    <property type="component" value="Chromosome"/>
</dbReference>
<gene>
    <name evidence="2" type="ORF">H3N35_11420</name>
</gene>
<dbReference type="RefSeq" id="WP_274054442.1">
    <property type="nucleotide sequence ID" value="NZ_CP059693.1"/>
</dbReference>
<feature type="compositionally biased region" description="Basic and acidic residues" evidence="1">
    <location>
        <begin position="64"/>
        <end position="74"/>
    </location>
</feature>
<evidence type="ECO:0000313" key="3">
    <source>
        <dbReference type="Proteomes" id="UP001215231"/>
    </source>
</evidence>
<proteinExistence type="predicted"/>
<reference evidence="2 3" key="1">
    <citation type="journal article" date="2022" name="Mar. Drugs">
        <title>Bioassay-Guided Fractionation Leads to the Detection of Cholic Acid Generated by the Rare Thalassomonas sp.</title>
        <authorList>
            <person name="Pheiffer F."/>
            <person name="Schneider Y.K."/>
            <person name="Hansen E.H."/>
            <person name="Andersen J.H."/>
            <person name="Isaksson J."/>
            <person name="Busche T."/>
            <person name="R C."/>
            <person name="Kalinowski J."/>
            <person name="Zyl L.V."/>
            <person name="Trindade M."/>
        </authorList>
    </citation>
    <scope>NUCLEOTIDE SEQUENCE [LARGE SCALE GENOMIC DNA]</scope>
    <source>
        <strain evidence="2 3">A5K-61T</strain>
    </source>
</reference>
<organism evidence="2 3">
    <name type="scientific">Thalassomonas haliotis</name>
    <dbReference type="NCBI Taxonomy" id="485448"/>
    <lineage>
        <taxon>Bacteria</taxon>
        <taxon>Pseudomonadati</taxon>
        <taxon>Pseudomonadota</taxon>
        <taxon>Gammaproteobacteria</taxon>
        <taxon>Alteromonadales</taxon>
        <taxon>Colwelliaceae</taxon>
        <taxon>Thalassomonas</taxon>
    </lineage>
</organism>
<feature type="compositionally biased region" description="Basic and acidic residues" evidence="1">
    <location>
        <begin position="81"/>
        <end position="95"/>
    </location>
</feature>
<keyword evidence="3" id="KW-1185">Reference proteome</keyword>